<sequence>MPLSQETAGDCEHETVVAPVRDAIVPLAQNKVERSLRSRVEPRNYEIRNHAGPSVIWKSFGIVYDTATGAKTDFAACKTCIKTFVFKTGGKGNHNTGTSIIGKHKCSLNPPGVGNHIFKVHKVSAQQKAKMTAAAVDYCASDMRAFESVSGVGFKAVIQAALDIGAASNGRVVVNDLLPCPLTTEFTWVGNGWARPTRAKRGWAWVITLKAL</sequence>
<accession>A0A176VSX9</accession>
<keyword evidence="3" id="KW-1185">Reference proteome</keyword>
<evidence type="ECO:0000259" key="1">
    <source>
        <dbReference type="Pfam" id="PF10683"/>
    </source>
</evidence>
<dbReference type="Gene3D" id="1.10.10.1070">
    <property type="entry name" value="Zinc finger, BED domain-containing"/>
    <property type="match status" value="1"/>
</dbReference>
<proteinExistence type="predicted"/>
<evidence type="ECO:0000313" key="2">
    <source>
        <dbReference type="EMBL" id="OAE23195.1"/>
    </source>
</evidence>
<dbReference type="InterPro" id="IPR018473">
    <property type="entry name" value="Hermes_transposase_DNA-db"/>
</dbReference>
<evidence type="ECO:0000313" key="3">
    <source>
        <dbReference type="Proteomes" id="UP000077202"/>
    </source>
</evidence>
<organism evidence="2 3">
    <name type="scientific">Marchantia polymorpha subsp. ruderalis</name>
    <dbReference type="NCBI Taxonomy" id="1480154"/>
    <lineage>
        <taxon>Eukaryota</taxon>
        <taxon>Viridiplantae</taxon>
        <taxon>Streptophyta</taxon>
        <taxon>Embryophyta</taxon>
        <taxon>Marchantiophyta</taxon>
        <taxon>Marchantiopsida</taxon>
        <taxon>Marchantiidae</taxon>
        <taxon>Marchantiales</taxon>
        <taxon>Marchantiaceae</taxon>
        <taxon>Marchantia</taxon>
    </lineage>
</organism>
<dbReference type="AlphaFoldDB" id="A0A176VSX9"/>
<dbReference type="EMBL" id="LVLJ01002916">
    <property type="protein sequence ID" value="OAE23195.1"/>
    <property type="molecule type" value="Genomic_DNA"/>
</dbReference>
<protein>
    <recommendedName>
        <fullName evidence="1">Hermes trasposase DNA-binding domain-containing protein</fullName>
    </recommendedName>
</protein>
<reference evidence="2" key="1">
    <citation type="submission" date="2016-03" db="EMBL/GenBank/DDBJ databases">
        <title>Mechanisms controlling the formation of the plant cell surface in tip-growing cells are functionally conserved among land plants.</title>
        <authorList>
            <person name="Honkanen S."/>
            <person name="Jones V.A."/>
            <person name="Morieri G."/>
            <person name="Champion C."/>
            <person name="Hetherington A.J."/>
            <person name="Kelly S."/>
            <person name="Saint-Marcoux D."/>
            <person name="Proust H."/>
            <person name="Prescott H."/>
            <person name="Dolan L."/>
        </authorList>
    </citation>
    <scope>NUCLEOTIDE SEQUENCE [LARGE SCALE GENOMIC DNA]</scope>
    <source>
        <tissue evidence="2">Whole gametophyte</tissue>
    </source>
</reference>
<name>A0A176VSX9_MARPO</name>
<dbReference type="Proteomes" id="UP000077202">
    <property type="component" value="Unassembled WGS sequence"/>
</dbReference>
<dbReference type="Pfam" id="PF10683">
    <property type="entry name" value="DBD_Tnp_Hermes"/>
    <property type="match status" value="1"/>
</dbReference>
<comment type="caution">
    <text evidence="2">The sequence shown here is derived from an EMBL/GenBank/DDBJ whole genome shotgun (WGS) entry which is preliminary data.</text>
</comment>
<feature type="domain" description="Hermes trasposase DNA-binding" evidence="1">
    <location>
        <begin position="122"/>
        <end position="183"/>
    </location>
</feature>
<gene>
    <name evidence="2" type="ORF">AXG93_1630s1100</name>
</gene>
<dbReference type="SUPFAM" id="SSF140996">
    <property type="entry name" value="Hermes dimerisation domain"/>
    <property type="match status" value="1"/>
</dbReference>